<name>A0A6J7EQD8_9ZZZZ</name>
<dbReference type="EMBL" id="CAFBLR010000186">
    <property type="protein sequence ID" value="CAB4883454.1"/>
    <property type="molecule type" value="Genomic_DNA"/>
</dbReference>
<organism evidence="1">
    <name type="scientific">freshwater metagenome</name>
    <dbReference type="NCBI Taxonomy" id="449393"/>
    <lineage>
        <taxon>unclassified sequences</taxon>
        <taxon>metagenomes</taxon>
        <taxon>ecological metagenomes</taxon>
    </lineage>
</organism>
<protein>
    <submittedName>
        <fullName evidence="1">Unannotated protein</fullName>
    </submittedName>
</protein>
<reference evidence="1" key="1">
    <citation type="submission" date="2020-05" db="EMBL/GenBank/DDBJ databases">
        <authorList>
            <person name="Chiriac C."/>
            <person name="Salcher M."/>
            <person name="Ghai R."/>
            <person name="Kavagutti S V."/>
        </authorList>
    </citation>
    <scope>NUCLEOTIDE SEQUENCE</scope>
</reference>
<proteinExistence type="predicted"/>
<sequence length="60" mass="7145">MHDRYKEWVDAGNKLMVWGVSTVNSWYKSPSGRVAQNWPYSLLEFWEQTRSTNVEDYVTT</sequence>
<evidence type="ECO:0000313" key="1">
    <source>
        <dbReference type="EMBL" id="CAB4883454.1"/>
    </source>
</evidence>
<accession>A0A6J7EQD8</accession>
<gene>
    <name evidence="1" type="ORF">UFOPK3417_01601</name>
</gene>
<dbReference type="AlphaFoldDB" id="A0A6J7EQD8"/>